<organism evidence="2 3">
    <name type="scientific">Ceratodon purpureus</name>
    <name type="common">Fire moss</name>
    <name type="synonym">Dicranum purpureum</name>
    <dbReference type="NCBI Taxonomy" id="3225"/>
    <lineage>
        <taxon>Eukaryota</taxon>
        <taxon>Viridiplantae</taxon>
        <taxon>Streptophyta</taxon>
        <taxon>Embryophyta</taxon>
        <taxon>Bryophyta</taxon>
        <taxon>Bryophytina</taxon>
        <taxon>Bryopsida</taxon>
        <taxon>Dicranidae</taxon>
        <taxon>Pseudoditrichales</taxon>
        <taxon>Ditrichaceae</taxon>
        <taxon>Ceratodon</taxon>
    </lineage>
</organism>
<name>A0A8T0JC89_CERPU</name>
<keyword evidence="1" id="KW-0732">Signal</keyword>
<sequence length="75" mass="8302">MLPCAFGIHLSVVTGSAKGRAGGFWYQLTLLLTVLLHVPSCTNQRRGGVGFWWALPPLEKRCRSLFWSTGGTHCR</sequence>
<evidence type="ECO:0000313" key="3">
    <source>
        <dbReference type="Proteomes" id="UP000822688"/>
    </source>
</evidence>
<dbReference type="Proteomes" id="UP000822688">
    <property type="component" value="Chromosome 1"/>
</dbReference>
<protein>
    <recommendedName>
        <fullName evidence="4">Secreted protein</fullName>
    </recommendedName>
</protein>
<accession>A0A8T0JC89</accession>
<dbReference type="AlphaFoldDB" id="A0A8T0JC89"/>
<gene>
    <name evidence="2" type="ORF">KC19_1G242400</name>
</gene>
<keyword evidence="3" id="KW-1185">Reference proteome</keyword>
<evidence type="ECO:0000256" key="1">
    <source>
        <dbReference type="SAM" id="SignalP"/>
    </source>
</evidence>
<comment type="caution">
    <text evidence="2">The sequence shown here is derived from an EMBL/GenBank/DDBJ whole genome shotgun (WGS) entry which is preliminary data.</text>
</comment>
<proteinExistence type="predicted"/>
<dbReference type="EMBL" id="CM026421">
    <property type="protein sequence ID" value="KAG0592321.1"/>
    <property type="molecule type" value="Genomic_DNA"/>
</dbReference>
<evidence type="ECO:0008006" key="4">
    <source>
        <dbReference type="Google" id="ProtNLM"/>
    </source>
</evidence>
<feature type="signal peptide" evidence="1">
    <location>
        <begin position="1"/>
        <end position="43"/>
    </location>
</feature>
<feature type="chain" id="PRO_5035890936" description="Secreted protein" evidence="1">
    <location>
        <begin position="44"/>
        <end position="75"/>
    </location>
</feature>
<evidence type="ECO:0000313" key="2">
    <source>
        <dbReference type="EMBL" id="KAG0592321.1"/>
    </source>
</evidence>
<reference evidence="2" key="1">
    <citation type="submission" date="2020-06" db="EMBL/GenBank/DDBJ databases">
        <title>WGS assembly of Ceratodon purpureus strain R40.</title>
        <authorList>
            <person name="Carey S.B."/>
            <person name="Jenkins J."/>
            <person name="Shu S."/>
            <person name="Lovell J.T."/>
            <person name="Sreedasyam A."/>
            <person name="Maumus F."/>
            <person name="Tiley G.P."/>
            <person name="Fernandez-Pozo N."/>
            <person name="Barry K."/>
            <person name="Chen C."/>
            <person name="Wang M."/>
            <person name="Lipzen A."/>
            <person name="Daum C."/>
            <person name="Saski C.A."/>
            <person name="Payton A.C."/>
            <person name="Mcbreen J.C."/>
            <person name="Conrad R.E."/>
            <person name="Kollar L.M."/>
            <person name="Olsson S."/>
            <person name="Huttunen S."/>
            <person name="Landis J.B."/>
            <person name="Wickett N.J."/>
            <person name="Johnson M.G."/>
            <person name="Rensing S.A."/>
            <person name="Grimwood J."/>
            <person name="Schmutz J."/>
            <person name="Mcdaniel S.F."/>
        </authorList>
    </citation>
    <scope>NUCLEOTIDE SEQUENCE</scope>
    <source>
        <strain evidence="2">R40</strain>
    </source>
</reference>